<reference evidence="1" key="1">
    <citation type="journal article" date="2015" name="Nature">
        <title>Complex archaea that bridge the gap between prokaryotes and eukaryotes.</title>
        <authorList>
            <person name="Spang A."/>
            <person name="Saw J.H."/>
            <person name="Jorgensen S.L."/>
            <person name="Zaremba-Niedzwiedzka K."/>
            <person name="Martijn J."/>
            <person name="Lind A.E."/>
            <person name="van Eijk R."/>
            <person name="Schleper C."/>
            <person name="Guy L."/>
            <person name="Ettema T.J."/>
        </authorList>
    </citation>
    <scope>NUCLEOTIDE SEQUENCE</scope>
</reference>
<gene>
    <name evidence="1" type="ORF">LCGC14_0466100</name>
</gene>
<evidence type="ECO:0000313" key="1">
    <source>
        <dbReference type="EMBL" id="KKN67056.1"/>
    </source>
</evidence>
<dbReference type="AlphaFoldDB" id="A0A0F9V0K1"/>
<sequence length="47" mass="5165">MTLKFSPFFKAKKRSKKKRKIGLLTGAATALIGLALFTETAAALRRI</sequence>
<dbReference type="EMBL" id="LAZR01000485">
    <property type="protein sequence ID" value="KKN67056.1"/>
    <property type="molecule type" value="Genomic_DNA"/>
</dbReference>
<organism evidence="1">
    <name type="scientific">marine sediment metagenome</name>
    <dbReference type="NCBI Taxonomy" id="412755"/>
    <lineage>
        <taxon>unclassified sequences</taxon>
        <taxon>metagenomes</taxon>
        <taxon>ecological metagenomes</taxon>
    </lineage>
</organism>
<proteinExistence type="predicted"/>
<name>A0A0F9V0K1_9ZZZZ</name>
<protein>
    <submittedName>
        <fullName evidence="1">Uncharacterized protein</fullName>
    </submittedName>
</protein>
<comment type="caution">
    <text evidence="1">The sequence shown here is derived from an EMBL/GenBank/DDBJ whole genome shotgun (WGS) entry which is preliminary data.</text>
</comment>
<accession>A0A0F9V0K1</accession>